<protein>
    <submittedName>
        <fullName evidence="1">Uncharacterized protein</fullName>
    </submittedName>
</protein>
<dbReference type="Proteomes" id="UP000024635">
    <property type="component" value="Unassembled WGS sequence"/>
</dbReference>
<reference evidence="2" key="1">
    <citation type="journal article" date="2015" name="Nat. Genet.">
        <title>The genome and transcriptome of the zoonotic hookworm Ancylostoma ceylanicum identify infection-specific gene families.</title>
        <authorList>
            <person name="Schwarz E.M."/>
            <person name="Hu Y."/>
            <person name="Antoshechkin I."/>
            <person name="Miller M.M."/>
            <person name="Sternberg P.W."/>
            <person name="Aroian R.V."/>
        </authorList>
    </citation>
    <scope>NUCLEOTIDE SEQUENCE</scope>
    <source>
        <strain evidence="2">HY135</strain>
    </source>
</reference>
<dbReference type="EMBL" id="JARK01001453">
    <property type="protein sequence ID" value="EYC00247.1"/>
    <property type="molecule type" value="Genomic_DNA"/>
</dbReference>
<keyword evidence="2" id="KW-1185">Reference proteome</keyword>
<evidence type="ECO:0000313" key="2">
    <source>
        <dbReference type="Proteomes" id="UP000024635"/>
    </source>
</evidence>
<sequence>MCPLGRSTSLITDLKAVSSHKLNDLLILSISCEFAWGEAEACSHGLSTTLIAIEGPFFRVFCFGMMEGARNG</sequence>
<dbReference type="AlphaFoldDB" id="A0A016TC43"/>
<accession>A0A016TC43</accession>
<gene>
    <name evidence="1" type="primary">Acey_s0117.g693</name>
    <name evidence="1" type="ORF">Y032_0117g693</name>
</gene>
<proteinExistence type="predicted"/>
<evidence type="ECO:0000313" key="1">
    <source>
        <dbReference type="EMBL" id="EYC00247.1"/>
    </source>
</evidence>
<name>A0A016TC43_9BILA</name>
<organism evidence="1 2">
    <name type="scientific">Ancylostoma ceylanicum</name>
    <dbReference type="NCBI Taxonomy" id="53326"/>
    <lineage>
        <taxon>Eukaryota</taxon>
        <taxon>Metazoa</taxon>
        <taxon>Ecdysozoa</taxon>
        <taxon>Nematoda</taxon>
        <taxon>Chromadorea</taxon>
        <taxon>Rhabditida</taxon>
        <taxon>Rhabditina</taxon>
        <taxon>Rhabditomorpha</taxon>
        <taxon>Strongyloidea</taxon>
        <taxon>Ancylostomatidae</taxon>
        <taxon>Ancylostomatinae</taxon>
        <taxon>Ancylostoma</taxon>
    </lineage>
</organism>
<comment type="caution">
    <text evidence="1">The sequence shown here is derived from an EMBL/GenBank/DDBJ whole genome shotgun (WGS) entry which is preliminary data.</text>
</comment>